<evidence type="ECO:0000313" key="4">
    <source>
        <dbReference type="Proteomes" id="UP000321577"/>
    </source>
</evidence>
<feature type="region of interest" description="Disordered" evidence="1">
    <location>
        <begin position="309"/>
        <end position="361"/>
    </location>
</feature>
<comment type="caution">
    <text evidence="3">The sequence shown here is derived from an EMBL/GenBank/DDBJ whole genome shotgun (WGS) entry which is preliminary data.</text>
</comment>
<evidence type="ECO:0000313" key="3">
    <source>
        <dbReference type="EMBL" id="GEP42377.1"/>
    </source>
</evidence>
<accession>A0A512M6L7</accession>
<name>A0A512M6L7_9BACT</name>
<keyword evidence="4" id="KW-1185">Reference proteome</keyword>
<proteinExistence type="predicted"/>
<dbReference type="Gene3D" id="1.25.40.10">
    <property type="entry name" value="Tetratricopeptide repeat domain"/>
    <property type="match status" value="1"/>
</dbReference>
<reference evidence="3 4" key="1">
    <citation type="submission" date="2019-07" db="EMBL/GenBank/DDBJ databases">
        <title>Whole genome shotgun sequence of Brevifollis gellanilyticus NBRC 108608.</title>
        <authorList>
            <person name="Hosoyama A."/>
            <person name="Uohara A."/>
            <person name="Ohji S."/>
            <person name="Ichikawa N."/>
        </authorList>
    </citation>
    <scope>NUCLEOTIDE SEQUENCE [LARGE SCALE GENOMIC DNA]</scope>
    <source>
        <strain evidence="3 4">NBRC 108608</strain>
    </source>
</reference>
<feature type="signal peptide" evidence="2">
    <location>
        <begin position="1"/>
        <end position="19"/>
    </location>
</feature>
<dbReference type="SUPFAM" id="SSF48452">
    <property type="entry name" value="TPR-like"/>
    <property type="match status" value="1"/>
</dbReference>
<dbReference type="AlphaFoldDB" id="A0A512M6L7"/>
<dbReference type="RefSeq" id="WP_146849976.1">
    <property type="nucleotide sequence ID" value="NZ_BKAG01000009.1"/>
</dbReference>
<keyword evidence="2" id="KW-0732">Signal</keyword>
<dbReference type="Proteomes" id="UP000321577">
    <property type="component" value="Unassembled WGS sequence"/>
</dbReference>
<feature type="chain" id="PRO_5022235745" evidence="2">
    <location>
        <begin position="20"/>
        <end position="361"/>
    </location>
</feature>
<gene>
    <name evidence="3" type="ORF">BGE01nite_16680</name>
</gene>
<feature type="compositionally biased region" description="Low complexity" evidence="1">
    <location>
        <begin position="316"/>
        <end position="351"/>
    </location>
</feature>
<dbReference type="InterPro" id="IPR011990">
    <property type="entry name" value="TPR-like_helical_dom_sf"/>
</dbReference>
<evidence type="ECO:0000256" key="1">
    <source>
        <dbReference type="SAM" id="MobiDB-lite"/>
    </source>
</evidence>
<dbReference type="EMBL" id="BKAG01000009">
    <property type="protein sequence ID" value="GEP42377.1"/>
    <property type="molecule type" value="Genomic_DNA"/>
</dbReference>
<evidence type="ECO:0000256" key="2">
    <source>
        <dbReference type="SAM" id="SignalP"/>
    </source>
</evidence>
<protein>
    <submittedName>
        <fullName evidence="3">Uncharacterized protein</fullName>
    </submittedName>
</protein>
<organism evidence="3 4">
    <name type="scientific">Brevifollis gellanilyticus</name>
    <dbReference type="NCBI Taxonomy" id="748831"/>
    <lineage>
        <taxon>Bacteria</taxon>
        <taxon>Pseudomonadati</taxon>
        <taxon>Verrucomicrobiota</taxon>
        <taxon>Verrucomicrobiia</taxon>
        <taxon>Verrucomicrobiales</taxon>
        <taxon>Verrucomicrobiaceae</taxon>
    </lineage>
</organism>
<sequence length="361" mass="39371">MRRLCQILFIPYLIMAWLAADLAGQQPATAQEQASPSSARETPISAEQALEQYQVHESPKRFYEDMITLLEKEPENARLCQWLYQFCISLGDARQAHIWLTDYLALQPELAQEPKFEQLKQQLAEASPRQAITGPVLLEYHDLISQGKRSLEKGEAGVALDLSTQACLLYREGWEALALMSAAHLKQGFFPEALAEIEAAAQSAPDAVKEKLAALVSEVTLVESGLRLNPEAVQMASAGKVEEAAKLCEAEWRADKTQTQNGFGAVGYWFQCKKYTKALELAKEVGTEAGRVAKISPEKLESVYKPLSQLAGGGASSSQTASRSTTTKSSSSSRSKSSGSSTKPSAPKKSGLVGDFLNRIK</sequence>